<dbReference type="GO" id="GO:0019228">
    <property type="term" value="P:neuronal action potential"/>
    <property type="evidence" value="ECO:0007669"/>
    <property type="project" value="TreeGrafter"/>
</dbReference>
<name>A0AAW1U1I5_9CUCU</name>
<feature type="transmembrane region" description="Helical" evidence="5">
    <location>
        <begin position="116"/>
        <end position="134"/>
    </location>
</feature>
<dbReference type="PANTHER" id="PTHR10037">
    <property type="entry name" value="VOLTAGE-GATED CATION CHANNEL CALCIUM AND SODIUM"/>
    <property type="match status" value="1"/>
</dbReference>
<dbReference type="InterPro" id="IPR027359">
    <property type="entry name" value="Volt_channel_dom_sf"/>
</dbReference>
<dbReference type="Pfam" id="PF00520">
    <property type="entry name" value="Ion_trans"/>
    <property type="match status" value="1"/>
</dbReference>
<evidence type="ECO:0000256" key="5">
    <source>
        <dbReference type="SAM" id="Phobius"/>
    </source>
</evidence>
<dbReference type="EMBL" id="JARQZJ010000031">
    <property type="protein sequence ID" value="KAK9873796.1"/>
    <property type="molecule type" value="Genomic_DNA"/>
</dbReference>
<dbReference type="GO" id="GO:0086010">
    <property type="term" value="P:membrane depolarization during action potential"/>
    <property type="evidence" value="ECO:0007669"/>
    <property type="project" value="TreeGrafter"/>
</dbReference>
<reference evidence="7 8" key="1">
    <citation type="submission" date="2023-03" db="EMBL/GenBank/DDBJ databases">
        <title>Genome insight into feeding habits of ladybird beetles.</title>
        <authorList>
            <person name="Li H.-S."/>
            <person name="Huang Y.-H."/>
            <person name="Pang H."/>
        </authorList>
    </citation>
    <scope>NUCLEOTIDE SEQUENCE [LARGE SCALE GENOMIC DNA]</scope>
    <source>
        <strain evidence="7">SYSU_2023b</strain>
        <tissue evidence="7">Whole body</tissue>
    </source>
</reference>
<protein>
    <recommendedName>
        <fullName evidence="6">Ion transport domain-containing protein</fullName>
    </recommendedName>
</protein>
<keyword evidence="3 5" id="KW-1133">Transmembrane helix</keyword>
<evidence type="ECO:0000313" key="8">
    <source>
        <dbReference type="Proteomes" id="UP001431783"/>
    </source>
</evidence>
<dbReference type="InterPro" id="IPR005821">
    <property type="entry name" value="Ion_trans_dom"/>
</dbReference>
<dbReference type="GO" id="GO:0001518">
    <property type="term" value="C:voltage-gated sodium channel complex"/>
    <property type="evidence" value="ECO:0007669"/>
    <property type="project" value="TreeGrafter"/>
</dbReference>
<keyword evidence="8" id="KW-1185">Reference proteome</keyword>
<organism evidence="7 8">
    <name type="scientific">Henosepilachna vigintioctopunctata</name>
    <dbReference type="NCBI Taxonomy" id="420089"/>
    <lineage>
        <taxon>Eukaryota</taxon>
        <taxon>Metazoa</taxon>
        <taxon>Ecdysozoa</taxon>
        <taxon>Arthropoda</taxon>
        <taxon>Hexapoda</taxon>
        <taxon>Insecta</taxon>
        <taxon>Pterygota</taxon>
        <taxon>Neoptera</taxon>
        <taxon>Endopterygota</taxon>
        <taxon>Coleoptera</taxon>
        <taxon>Polyphaga</taxon>
        <taxon>Cucujiformia</taxon>
        <taxon>Coccinelloidea</taxon>
        <taxon>Coccinellidae</taxon>
        <taxon>Epilachninae</taxon>
        <taxon>Epilachnini</taxon>
        <taxon>Henosepilachna</taxon>
    </lineage>
</organism>
<dbReference type="Proteomes" id="UP001431783">
    <property type="component" value="Unassembled WGS sequence"/>
</dbReference>
<evidence type="ECO:0000313" key="7">
    <source>
        <dbReference type="EMBL" id="KAK9873796.1"/>
    </source>
</evidence>
<dbReference type="Gene3D" id="1.20.120.350">
    <property type="entry name" value="Voltage-gated potassium channels. Chain C"/>
    <property type="match status" value="1"/>
</dbReference>
<dbReference type="FunFam" id="1.20.120.350:FF:000058">
    <property type="entry name" value="Sodium channel protein"/>
    <property type="match status" value="1"/>
</dbReference>
<evidence type="ECO:0000256" key="4">
    <source>
        <dbReference type="ARBA" id="ARBA00023136"/>
    </source>
</evidence>
<accession>A0AAW1U1I5</accession>
<feature type="transmembrane region" description="Helical" evidence="5">
    <location>
        <begin position="91"/>
        <end position="110"/>
    </location>
</feature>
<dbReference type="GO" id="GO:0005248">
    <property type="term" value="F:voltage-gated sodium channel activity"/>
    <property type="evidence" value="ECO:0007669"/>
    <property type="project" value="TreeGrafter"/>
</dbReference>
<feature type="domain" description="Ion transport" evidence="6">
    <location>
        <begin position="90"/>
        <end position="197"/>
    </location>
</feature>
<dbReference type="PANTHER" id="PTHR10037:SF62">
    <property type="entry name" value="SODIUM CHANNEL PROTEIN 60E"/>
    <property type="match status" value="1"/>
</dbReference>
<comment type="subcellular location">
    <subcellularLocation>
        <location evidence="1">Membrane</location>
        <topology evidence="1">Multi-pass membrane protein</topology>
    </subcellularLocation>
</comment>
<keyword evidence="4 5" id="KW-0472">Membrane</keyword>
<sequence>MSNPSSGKSCSVPKCTSDTAKKREKNINFTSCNGLKNTKNVVECHEETFCVVSKRFRKNYIHRFTATNSFFFFSPFSRVRKACIYLSTNQFFDYLVMATILLNCVFLAMAETIEEAEYIFLAIYTAEMLVKGIAKGFILNKYTYLRNPWNWLDFVVITSGYATMGMEVGNLAGLRTFRVLRALKTISILPGNNELLKVPLKLPG</sequence>
<evidence type="ECO:0000256" key="2">
    <source>
        <dbReference type="ARBA" id="ARBA00022692"/>
    </source>
</evidence>
<evidence type="ECO:0000256" key="3">
    <source>
        <dbReference type="ARBA" id="ARBA00022989"/>
    </source>
</evidence>
<keyword evidence="2 5" id="KW-0812">Transmembrane</keyword>
<evidence type="ECO:0000256" key="1">
    <source>
        <dbReference type="ARBA" id="ARBA00004141"/>
    </source>
</evidence>
<comment type="caution">
    <text evidence="7">The sequence shown here is derived from an EMBL/GenBank/DDBJ whole genome shotgun (WGS) entry which is preliminary data.</text>
</comment>
<evidence type="ECO:0000259" key="6">
    <source>
        <dbReference type="Pfam" id="PF00520"/>
    </source>
</evidence>
<proteinExistence type="predicted"/>
<gene>
    <name evidence="7" type="ORF">WA026_002154</name>
</gene>
<dbReference type="SUPFAM" id="SSF81324">
    <property type="entry name" value="Voltage-gated potassium channels"/>
    <property type="match status" value="1"/>
</dbReference>
<dbReference type="InterPro" id="IPR043203">
    <property type="entry name" value="VGCC_Ca_Na"/>
</dbReference>
<dbReference type="AlphaFoldDB" id="A0AAW1U1I5"/>